<evidence type="ECO:0000313" key="2">
    <source>
        <dbReference type="EMBL" id="SMC08058.1"/>
    </source>
</evidence>
<dbReference type="AlphaFoldDB" id="A0A1W1WP15"/>
<evidence type="ECO:0000313" key="3">
    <source>
        <dbReference type="Proteomes" id="UP000192660"/>
    </source>
</evidence>
<reference evidence="3" key="1">
    <citation type="submission" date="2017-04" db="EMBL/GenBank/DDBJ databases">
        <authorList>
            <person name="Varghese N."/>
            <person name="Submissions S."/>
        </authorList>
    </citation>
    <scope>NUCLEOTIDE SEQUENCE [LARGE SCALE GENOMIC DNA]</scope>
    <source>
        <strain evidence="3">DSM 9293</strain>
    </source>
</reference>
<dbReference type="EMBL" id="FWWY01000002">
    <property type="protein sequence ID" value="SMC08058.1"/>
    <property type="molecule type" value="Genomic_DNA"/>
</dbReference>
<gene>
    <name evidence="2" type="ORF">SAMN00768000_3624</name>
</gene>
<feature type="region of interest" description="Disordered" evidence="1">
    <location>
        <begin position="1"/>
        <end position="28"/>
    </location>
</feature>
<proteinExistence type="predicted"/>
<evidence type="ECO:0000256" key="1">
    <source>
        <dbReference type="SAM" id="MobiDB-lite"/>
    </source>
</evidence>
<dbReference type="RefSeq" id="WP_176213288.1">
    <property type="nucleotide sequence ID" value="NZ_FWWY01000002.1"/>
</dbReference>
<organism evidence="2 3">
    <name type="scientific">Sulfobacillus thermosulfidooxidans (strain DSM 9293 / VKM B-1269 / AT-1)</name>
    <dbReference type="NCBI Taxonomy" id="929705"/>
    <lineage>
        <taxon>Bacteria</taxon>
        <taxon>Bacillati</taxon>
        <taxon>Bacillota</taxon>
        <taxon>Clostridia</taxon>
        <taxon>Eubacteriales</taxon>
        <taxon>Clostridiales Family XVII. Incertae Sedis</taxon>
        <taxon>Sulfobacillus</taxon>
    </lineage>
</organism>
<name>A0A1W1WP15_SULTA</name>
<dbReference type="Proteomes" id="UP000192660">
    <property type="component" value="Unassembled WGS sequence"/>
</dbReference>
<sequence>MAKKAPTDHTPSLDSANGPRRPLPQPMPVQYHLTIQKSWHVPAIPTVRSSPDAQD</sequence>
<protein>
    <submittedName>
        <fullName evidence="2">Uncharacterized protein</fullName>
    </submittedName>
</protein>
<accession>A0A1W1WP15</accession>
<keyword evidence="3" id="KW-1185">Reference proteome</keyword>